<keyword evidence="4" id="KW-0418">Kinase</keyword>
<dbReference type="AlphaFoldDB" id="A0A377R2Q0"/>
<dbReference type="GO" id="GO:0016301">
    <property type="term" value="F:kinase activity"/>
    <property type="evidence" value="ECO:0007669"/>
    <property type="project" value="UniProtKB-KW"/>
</dbReference>
<feature type="DNA-binding region" description="H-T-H motif" evidence="2">
    <location>
        <begin position="33"/>
        <end position="52"/>
    </location>
</feature>
<evidence type="ECO:0000313" key="4">
    <source>
        <dbReference type="EMBL" id="STR02504.1"/>
    </source>
</evidence>
<dbReference type="PROSITE" id="PS50977">
    <property type="entry name" value="HTH_TETR_2"/>
    <property type="match status" value="1"/>
</dbReference>
<feature type="domain" description="HTH tetR-type" evidence="3">
    <location>
        <begin position="10"/>
        <end position="70"/>
    </location>
</feature>
<accession>A0A377R2Q0</accession>
<dbReference type="Gene3D" id="1.10.357.10">
    <property type="entry name" value="Tetracycline Repressor, domain 2"/>
    <property type="match status" value="1"/>
</dbReference>
<dbReference type="Proteomes" id="UP000254293">
    <property type="component" value="Unassembled WGS sequence"/>
</dbReference>
<organism evidence="4 5">
    <name type="scientific">Kingella potus</name>
    <dbReference type="NCBI Taxonomy" id="265175"/>
    <lineage>
        <taxon>Bacteria</taxon>
        <taxon>Pseudomonadati</taxon>
        <taxon>Pseudomonadota</taxon>
        <taxon>Betaproteobacteria</taxon>
        <taxon>Neisseriales</taxon>
        <taxon>Neisseriaceae</taxon>
        <taxon>Kingella</taxon>
    </lineage>
</organism>
<protein>
    <submittedName>
        <fullName evidence="4">Probable dihydroxyacetone kinase regulator</fullName>
    </submittedName>
</protein>
<keyword evidence="4" id="KW-0808">Transferase</keyword>
<dbReference type="PANTHER" id="PTHR43479">
    <property type="entry name" value="ACREF/ENVCD OPERON REPRESSOR-RELATED"/>
    <property type="match status" value="1"/>
</dbReference>
<dbReference type="InterPro" id="IPR050624">
    <property type="entry name" value="HTH-type_Tx_Regulator"/>
</dbReference>
<gene>
    <name evidence="4" type="ORF">NCTC13336_01380</name>
</gene>
<proteinExistence type="predicted"/>
<dbReference type="SUPFAM" id="SSF46689">
    <property type="entry name" value="Homeodomain-like"/>
    <property type="match status" value="1"/>
</dbReference>
<dbReference type="PANTHER" id="PTHR43479:SF11">
    <property type="entry name" value="ACREF_ENVCD OPERON REPRESSOR-RELATED"/>
    <property type="match status" value="1"/>
</dbReference>
<evidence type="ECO:0000256" key="1">
    <source>
        <dbReference type="ARBA" id="ARBA00023125"/>
    </source>
</evidence>
<dbReference type="GO" id="GO:0003677">
    <property type="term" value="F:DNA binding"/>
    <property type="evidence" value="ECO:0007669"/>
    <property type="project" value="UniProtKB-UniRule"/>
</dbReference>
<keyword evidence="1 2" id="KW-0238">DNA-binding</keyword>
<name>A0A377R2Q0_9NEIS</name>
<dbReference type="OrthoDB" id="9798857at2"/>
<evidence type="ECO:0000259" key="3">
    <source>
        <dbReference type="PROSITE" id="PS50977"/>
    </source>
</evidence>
<sequence>MNDKTDLRVVKTHNAIRSAFIELLQAGEYEQIAVQDIIDKALVNRNTFYKYYSGKSDLAGKMIADFKAEYAGWIAARLAGEDVQALIAHAAPLLFEKRRLLLALWKIDTKRHHLYADMHTMIGQAFIVQAQKTDSGKDWAFQTELFATLVLAAMRYHFERDLPLPMAKMPKILREMVDVMGV</sequence>
<dbReference type="EMBL" id="UGJJ01000002">
    <property type="protein sequence ID" value="STR02504.1"/>
    <property type="molecule type" value="Genomic_DNA"/>
</dbReference>
<dbReference type="InterPro" id="IPR009057">
    <property type="entry name" value="Homeodomain-like_sf"/>
</dbReference>
<evidence type="ECO:0000313" key="5">
    <source>
        <dbReference type="Proteomes" id="UP000254293"/>
    </source>
</evidence>
<reference evidence="4 5" key="1">
    <citation type="submission" date="2018-06" db="EMBL/GenBank/DDBJ databases">
        <authorList>
            <consortium name="Pathogen Informatics"/>
            <person name="Doyle S."/>
        </authorList>
    </citation>
    <scope>NUCLEOTIDE SEQUENCE [LARGE SCALE GENOMIC DNA]</scope>
    <source>
        <strain evidence="4 5">NCTC13336</strain>
    </source>
</reference>
<keyword evidence="5" id="KW-1185">Reference proteome</keyword>
<dbReference type="InterPro" id="IPR001647">
    <property type="entry name" value="HTH_TetR"/>
</dbReference>
<dbReference type="RefSeq" id="WP_115308423.1">
    <property type="nucleotide sequence ID" value="NZ_CP091516.1"/>
</dbReference>
<evidence type="ECO:0000256" key="2">
    <source>
        <dbReference type="PROSITE-ProRule" id="PRU00335"/>
    </source>
</evidence>